<reference evidence="2 3" key="1">
    <citation type="submission" date="2021-05" db="EMBL/GenBank/DDBJ databases">
        <title>Comparative genomic studies on the polysaccharide-degrading batcterial strains of the Flammeovirga genus.</title>
        <authorList>
            <person name="Zewei F."/>
            <person name="Zheng Z."/>
            <person name="Yu L."/>
            <person name="Ruyue G."/>
            <person name="Yanhong M."/>
            <person name="Yuanyuan C."/>
            <person name="Jingyan G."/>
            <person name="Wenjun H."/>
        </authorList>
    </citation>
    <scope>NUCLEOTIDE SEQUENCE [LARGE SCALE GENOMIC DNA]</scope>
    <source>
        <strain evidence="2 3">NBRC:100898</strain>
    </source>
</reference>
<proteinExistence type="predicted"/>
<dbReference type="Proteomes" id="UP000678679">
    <property type="component" value="Chromosome 1"/>
</dbReference>
<dbReference type="InterPro" id="IPR017850">
    <property type="entry name" value="Alkaline_phosphatase_core_sf"/>
</dbReference>
<sequence length="447" mass="49345">MKTKLNIMMLFAILTFGKATAQVDHHIVLVTIDGLIPEFYSEEKWPAPNLKELVKNGVSSDGVRGVFPSVTYPSHTTIITGAFPENHGIYYNTYFDPENVKTGWVSQFEEIQAQTLWESVKKAGGSTAAIEWPVTIGKPECIDYNVPEGWPADRSNDFITYKKSMTTPAGLLDEMEGKSLGKLESDTYKGMLKDEKSGEIAAYMIEKYQPNFIAVHLIDTDHSQHVNGRASDHEVPMALAVADRAIGRMREAVKKAGIEDKTTFIITGDHGFSTLHTKLCPNTLLMEKGWVTKEGTKGEWEAYFQTSGASAFLHMKDPKNKKLAEKILETFESSAYHSKYYRIVKRKELDDIGADPRAAFAIAPKKGVGMSGTFKGDFVQKAGGGTHGFFPTDFDGILTGLIISGAGVPEPRRIEEVNMEDIAPTISEILKINHPSKDGTPIFGVIQ</sequence>
<keyword evidence="3" id="KW-1185">Reference proteome</keyword>
<dbReference type="SUPFAM" id="SSF53649">
    <property type="entry name" value="Alkaline phosphatase-like"/>
    <property type="match status" value="1"/>
</dbReference>
<dbReference type="PANTHER" id="PTHR10151">
    <property type="entry name" value="ECTONUCLEOTIDE PYROPHOSPHATASE/PHOSPHODIESTERASE"/>
    <property type="match status" value="1"/>
</dbReference>
<keyword evidence="1" id="KW-0732">Signal</keyword>
<dbReference type="AlphaFoldDB" id="A0AAX1N6P1"/>
<dbReference type="EMBL" id="CP076132">
    <property type="protein sequence ID" value="QWG03130.1"/>
    <property type="molecule type" value="Genomic_DNA"/>
</dbReference>
<gene>
    <name evidence="2" type="ORF">KMW28_06000</name>
</gene>
<evidence type="ECO:0000313" key="2">
    <source>
        <dbReference type="EMBL" id="QWG03130.1"/>
    </source>
</evidence>
<feature type="signal peptide" evidence="1">
    <location>
        <begin position="1"/>
        <end position="21"/>
    </location>
</feature>
<dbReference type="RefSeq" id="WP_169664179.1">
    <property type="nucleotide sequence ID" value="NZ_CP076132.1"/>
</dbReference>
<dbReference type="CDD" id="cd16018">
    <property type="entry name" value="Enpp"/>
    <property type="match status" value="1"/>
</dbReference>
<dbReference type="GO" id="GO:0016787">
    <property type="term" value="F:hydrolase activity"/>
    <property type="evidence" value="ECO:0007669"/>
    <property type="project" value="UniProtKB-ARBA"/>
</dbReference>
<dbReference type="Gene3D" id="3.40.720.10">
    <property type="entry name" value="Alkaline Phosphatase, subunit A"/>
    <property type="match status" value="1"/>
</dbReference>
<evidence type="ECO:0000256" key="1">
    <source>
        <dbReference type="SAM" id="SignalP"/>
    </source>
</evidence>
<accession>A0AAX1N6P1</accession>
<dbReference type="Pfam" id="PF01663">
    <property type="entry name" value="Phosphodiest"/>
    <property type="match status" value="1"/>
</dbReference>
<organism evidence="2 3">
    <name type="scientific">Flammeovirga yaeyamensis</name>
    <dbReference type="NCBI Taxonomy" id="367791"/>
    <lineage>
        <taxon>Bacteria</taxon>
        <taxon>Pseudomonadati</taxon>
        <taxon>Bacteroidota</taxon>
        <taxon>Cytophagia</taxon>
        <taxon>Cytophagales</taxon>
        <taxon>Flammeovirgaceae</taxon>
        <taxon>Flammeovirga</taxon>
    </lineage>
</organism>
<name>A0AAX1N6P1_9BACT</name>
<evidence type="ECO:0000313" key="3">
    <source>
        <dbReference type="Proteomes" id="UP000678679"/>
    </source>
</evidence>
<protein>
    <submittedName>
        <fullName evidence="2">Alkaline phosphatase family protein</fullName>
    </submittedName>
</protein>
<dbReference type="KEGG" id="fya:KMW28_06000"/>
<feature type="chain" id="PRO_5043847278" evidence="1">
    <location>
        <begin position="22"/>
        <end position="447"/>
    </location>
</feature>
<dbReference type="InterPro" id="IPR002591">
    <property type="entry name" value="Phosphodiest/P_Trfase"/>
</dbReference>
<dbReference type="PANTHER" id="PTHR10151:SF120">
    <property type="entry name" value="BIS(5'-ADENOSYL)-TRIPHOSPHATASE"/>
    <property type="match status" value="1"/>
</dbReference>